<evidence type="ECO:0000259" key="1">
    <source>
        <dbReference type="Pfam" id="PF12706"/>
    </source>
</evidence>
<organism evidence="2 3">
    <name type="scientific">Hungatella hathewayi DSM 13479</name>
    <dbReference type="NCBI Taxonomy" id="566550"/>
    <lineage>
        <taxon>Bacteria</taxon>
        <taxon>Bacillati</taxon>
        <taxon>Bacillota</taxon>
        <taxon>Clostridia</taxon>
        <taxon>Lachnospirales</taxon>
        <taxon>Lachnospiraceae</taxon>
        <taxon>Hungatella</taxon>
    </lineage>
</organism>
<evidence type="ECO:0000313" key="2">
    <source>
        <dbReference type="EMBL" id="EFC99594.1"/>
    </source>
</evidence>
<proteinExistence type="predicted"/>
<dbReference type="PANTHER" id="PTHR42663:SF6">
    <property type="entry name" value="HYDROLASE C777.06C-RELATED"/>
    <property type="match status" value="1"/>
</dbReference>
<name>D3AF11_9FIRM</name>
<dbReference type="Gene3D" id="3.60.15.10">
    <property type="entry name" value="Ribonuclease Z/Hydroxyacylglutathione hydrolase-like"/>
    <property type="match status" value="1"/>
</dbReference>
<protein>
    <recommendedName>
        <fullName evidence="1">Metallo-beta-lactamase domain-containing protein</fullName>
    </recommendedName>
</protein>
<accession>D3AF11</accession>
<dbReference type="Proteomes" id="UP000004968">
    <property type="component" value="Unassembled WGS sequence"/>
</dbReference>
<dbReference type="SUPFAM" id="SSF56281">
    <property type="entry name" value="Metallo-hydrolase/oxidoreductase"/>
    <property type="match status" value="1"/>
</dbReference>
<reference evidence="2 3" key="1">
    <citation type="submission" date="2010-01" db="EMBL/GenBank/DDBJ databases">
        <authorList>
            <person name="Weinstock G."/>
            <person name="Sodergren E."/>
            <person name="Clifton S."/>
            <person name="Fulton L."/>
            <person name="Fulton B."/>
            <person name="Courtney L."/>
            <person name="Fronick C."/>
            <person name="Harrison M."/>
            <person name="Strong C."/>
            <person name="Farmer C."/>
            <person name="Delahaunty K."/>
            <person name="Markovic C."/>
            <person name="Hall O."/>
            <person name="Minx P."/>
            <person name="Tomlinson C."/>
            <person name="Mitreva M."/>
            <person name="Nelson J."/>
            <person name="Hou S."/>
            <person name="Wollam A."/>
            <person name="Pepin K.H."/>
            <person name="Johnson M."/>
            <person name="Bhonagiri V."/>
            <person name="Nash W.E."/>
            <person name="Warren W."/>
            <person name="Chinwalla A."/>
            <person name="Mardis E.R."/>
            <person name="Wilson R.K."/>
        </authorList>
    </citation>
    <scope>NUCLEOTIDE SEQUENCE [LARGE SCALE GENOMIC DNA]</scope>
    <source>
        <strain evidence="2 3">DSM 13479</strain>
    </source>
</reference>
<dbReference type="InterPro" id="IPR036866">
    <property type="entry name" value="RibonucZ/Hydroxyglut_hydro"/>
</dbReference>
<dbReference type="InterPro" id="IPR001279">
    <property type="entry name" value="Metallo-B-lactamas"/>
</dbReference>
<sequence length="282" mass="31778">MRKETDMEIKYLGTAAAEGWPAVFCTCEACKRARKLGGKNIRTRSQAVVDNTVLIDLPPDTYLHVLREGMEIDTIESVLITHSHQDHFYPMELLMRGEPYAHRPGAPVLTVYGNDKVEAAYRLAMEMNDSPTLHAQLDFKRVRPFEPVGLPGGYVVTPLAANHAKDENCLVYLLEKDGKRLFYGHDSGNYPEETWDYLRGKMIGLASFDCTNIEAPDGNYHMGLPDNRYVKARMIREGCAGENTVFVINHFSHNGKLMHEEIVDCVREDGFVVAYDGMTVGF</sequence>
<feature type="domain" description="Metallo-beta-lactamase" evidence="1">
    <location>
        <begin position="53"/>
        <end position="224"/>
    </location>
</feature>
<dbReference type="Pfam" id="PF12706">
    <property type="entry name" value="Lactamase_B_2"/>
    <property type="match status" value="1"/>
</dbReference>
<comment type="caution">
    <text evidence="2">The sequence shown here is derived from an EMBL/GenBank/DDBJ whole genome shotgun (WGS) entry which is preliminary data.</text>
</comment>
<dbReference type="PANTHER" id="PTHR42663">
    <property type="entry name" value="HYDROLASE C777.06C-RELATED-RELATED"/>
    <property type="match status" value="1"/>
</dbReference>
<dbReference type="HOGENOM" id="CLU_044538_4_0_9"/>
<dbReference type="EMBL" id="ACIO01000162">
    <property type="protein sequence ID" value="EFC99594.1"/>
    <property type="molecule type" value="Genomic_DNA"/>
</dbReference>
<gene>
    <name evidence="2" type="ORF">CLOSTHATH_02195</name>
</gene>
<dbReference type="AlphaFoldDB" id="D3AF11"/>
<evidence type="ECO:0000313" key="3">
    <source>
        <dbReference type="Proteomes" id="UP000004968"/>
    </source>
</evidence>